<keyword evidence="1" id="KW-0560">Oxidoreductase</keyword>
<dbReference type="AlphaFoldDB" id="A0A7I7QS00"/>
<evidence type="ECO:0000256" key="1">
    <source>
        <dbReference type="ARBA" id="ARBA00023002"/>
    </source>
</evidence>
<reference evidence="4 5" key="1">
    <citation type="journal article" date="2019" name="Emerg. Microbes Infect.">
        <title>Comprehensive subspecies identification of 175 nontuberculous mycobacteria species based on 7547 genomic profiles.</title>
        <authorList>
            <person name="Matsumoto Y."/>
            <person name="Kinjo T."/>
            <person name="Motooka D."/>
            <person name="Nabeya D."/>
            <person name="Jung N."/>
            <person name="Uechi K."/>
            <person name="Horii T."/>
            <person name="Iida T."/>
            <person name="Fujita J."/>
            <person name="Nakamura S."/>
        </authorList>
    </citation>
    <scope>NUCLEOTIDE SEQUENCE [LARGE SCALE GENOMIC DNA]</scope>
    <source>
        <strain evidence="4 5">JCM 17899</strain>
    </source>
</reference>
<dbReference type="PANTHER" id="PTHR35176">
    <property type="entry name" value="HEME OXYGENASE HI_0854-RELATED"/>
    <property type="match status" value="1"/>
</dbReference>
<sequence length="185" mass="20358">MSAEEASMGVIAIRCTTGFVTRPSCFERPAAGHPPPMSTNSSDPTSSPLTDDAKAMLSKPNPAVIATVRTDGHPVSAATWYLLRDDQVLVNMDVGRKRLDHLRRDPRVSLTVIDGDDWYTHVTVIGHVTEIYDDEGLADIDALSRHYQGKEYPDRKRPRVSALIAVDRVHGWGAQKNNDQPDGRG</sequence>
<organism evidence="4 5">
    <name type="scientific">Mycolicibacterium sediminis</name>
    <dbReference type="NCBI Taxonomy" id="1286180"/>
    <lineage>
        <taxon>Bacteria</taxon>
        <taxon>Bacillati</taxon>
        <taxon>Actinomycetota</taxon>
        <taxon>Actinomycetes</taxon>
        <taxon>Mycobacteriales</taxon>
        <taxon>Mycobacteriaceae</taxon>
        <taxon>Mycolicibacterium</taxon>
    </lineage>
</organism>
<proteinExistence type="predicted"/>
<dbReference type="EMBL" id="AP022588">
    <property type="protein sequence ID" value="BBY29002.1"/>
    <property type="molecule type" value="Genomic_DNA"/>
</dbReference>
<dbReference type="Gene3D" id="2.30.110.10">
    <property type="entry name" value="Electron Transport, Fmn-binding Protein, Chain A"/>
    <property type="match status" value="1"/>
</dbReference>
<dbReference type="PANTHER" id="PTHR35176:SF6">
    <property type="entry name" value="HEME OXYGENASE HI_0854-RELATED"/>
    <property type="match status" value="1"/>
</dbReference>
<feature type="compositionally biased region" description="Low complexity" evidence="2">
    <location>
        <begin position="38"/>
        <end position="50"/>
    </location>
</feature>
<feature type="region of interest" description="Disordered" evidence="2">
    <location>
        <begin position="26"/>
        <end position="55"/>
    </location>
</feature>
<dbReference type="SUPFAM" id="SSF50475">
    <property type="entry name" value="FMN-binding split barrel"/>
    <property type="match status" value="1"/>
</dbReference>
<dbReference type="InterPro" id="IPR011576">
    <property type="entry name" value="Pyridox_Oxase_N"/>
</dbReference>
<evidence type="ECO:0000259" key="3">
    <source>
        <dbReference type="Pfam" id="PF01243"/>
    </source>
</evidence>
<dbReference type="Proteomes" id="UP000467193">
    <property type="component" value="Chromosome"/>
</dbReference>
<evidence type="ECO:0000313" key="5">
    <source>
        <dbReference type="Proteomes" id="UP000467193"/>
    </source>
</evidence>
<dbReference type="NCBIfam" id="TIGR03618">
    <property type="entry name" value="Rv1155_F420"/>
    <property type="match status" value="1"/>
</dbReference>
<accession>A0A7I7QS00</accession>
<dbReference type="InterPro" id="IPR019920">
    <property type="entry name" value="F420-binding_dom_put"/>
</dbReference>
<evidence type="ECO:0000313" key="4">
    <source>
        <dbReference type="EMBL" id="BBY29002.1"/>
    </source>
</evidence>
<evidence type="ECO:0000256" key="2">
    <source>
        <dbReference type="SAM" id="MobiDB-lite"/>
    </source>
</evidence>
<name>A0A7I7QS00_9MYCO</name>
<dbReference type="InterPro" id="IPR052019">
    <property type="entry name" value="F420H2_bilvrd_red/Heme_oxyg"/>
</dbReference>
<keyword evidence="5" id="KW-1185">Reference proteome</keyword>
<dbReference type="Pfam" id="PF01243">
    <property type="entry name" value="PNPOx_N"/>
    <property type="match status" value="1"/>
</dbReference>
<feature type="domain" description="Pyridoxamine 5'-phosphate oxidase N-terminal" evidence="3">
    <location>
        <begin position="49"/>
        <end position="172"/>
    </location>
</feature>
<dbReference type="GO" id="GO:0005829">
    <property type="term" value="C:cytosol"/>
    <property type="evidence" value="ECO:0007669"/>
    <property type="project" value="TreeGrafter"/>
</dbReference>
<protein>
    <recommendedName>
        <fullName evidence="3">Pyridoxamine 5'-phosphate oxidase N-terminal domain-containing protein</fullName>
    </recommendedName>
</protein>
<dbReference type="GO" id="GO:0070967">
    <property type="term" value="F:coenzyme F420 binding"/>
    <property type="evidence" value="ECO:0007669"/>
    <property type="project" value="TreeGrafter"/>
</dbReference>
<gene>
    <name evidence="4" type="ORF">MSEDJ_30980</name>
</gene>
<dbReference type="KEGG" id="msei:MSEDJ_30980"/>
<dbReference type="GO" id="GO:0016627">
    <property type="term" value="F:oxidoreductase activity, acting on the CH-CH group of donors"/>
    <property type="evidence" value="ECO:0007669"/>
    <property type="project" value="TreeGrafter"/>
</dbReference>
<dbReference type="InterPro" id="IPR012349">
    <property type="entry name" value="Split_barrel_FMN-bd"/>
</dbReference>